<sequence length="531" mass="57786">MMAGSTTQGAPQRSFNELSTQVVSSTEALPVEESMEERVYRLGRERPPSFPTIGSEIGFVFCVVMSQILTEYFVSGFNILLPTIVRDLNLQGATSVWPATAFSLSIASTLMLFGRLGDRYGAYIVYVCGIAWLLVWSLIAGFSQNQLMLIFCRAFQGVGSAAFLPASVQLIGSTYRPGPRKNIVFSIYGGAAVAGFYIGIFFAGLVAQFTNFGWYFWVGTIFTTITLIVAVWRIPKDVAEKREDKPDIDWIGAGLITSGIVLLVFSITESAHVGWRTPYIPTLFSISVVLLLGAVWFEGWIAKQPLLPPDIFKVPCMTPLFFSVFILYGTIGLFLLYGTEYFRNIMGVGPLQVVAWYTPMAIGGIILALAEGFLLAYIPGRILLILSGIGALGAQLLLAIVPTNGSYWAYIFSSMILGTMGIDLSITLVMVFVTTQLPLARQGLAGGLVNSVLQLGMAIAIGLADIIRTMTEPYAGQVQSFKNVFWFGVAAGAMSLVLLTIWGRVPKASADLTADEKAELRREATRESQKA</sequence>
<gene>
    <name evidence="1" type="ORF">H2198_003889</name>
</gene>
<protein>
    <submittedName>
        <fullName evidence="1">Uncharacterized protein</fullName>
    </submittedName>
</protein>
<dbReference type="EMBL" id="JAPDRQ010000054">
    <property type="protein sequence ID" value="KAJ9658184.1"/>
    <property type="molecule type" value="Genomic_DNA"/>
</dbReference>
<evidence type="ECO:0000313" key="2">
    <source>
        <dbReference type="Proteomes" id="UP001172386"/>
    </source>
</evidence>
<organism evidence="1 2">
    <name type="scientific">Neophaeococcomyces mojaviensis</name>
    <dbReference type="NCBI Taxonomy" id="3383035"/>
    <lineage>
        <taxon>Eukaryota</taxon>
        <taxon>Fungi</taxon>
        <taxon>Dikarya</taxon>
        <taxon>Ascomycota</taxon>
        <taxon>Pezizomycotina</taxon>
        <taxon>Eurotiomycetes</taxon>
        <taxon>Chaetothyriomycetidae</taxon>
        <taxon>Chaetothyriales</taxon>
        <taxon>Chaetothyriales incertae sedis</taxon>
        <taxon>Neophaeococcomyces</taxon>
    </lineage>
</organism>
<dbReference type="Proteomes" id="UP001172386">
    <property type="component" value="Unassembled WGS sequence"/>
</dbReference>
<keyword evidence="2" id="KW-1185">Reference proteome</keyword>
<reference evidence="1" key="1">
    <citation type="submission" date="2022-10" db="EMBL/GenBank/DDBJ databases">
        <title>Culturing micro-colonial fungi from biological soil crusts in the Mojave desert and describing Neophaeococcomyces mojavensis, and introducing the new genera and species Taxawa tesnikishii.</title>
        <authorList>
            <person name="Kurbessoian T."/>
            <person name="Stajich J.E."/>
        </authorList>
    </citation>
    <scope>NUCLEOTIDE SEQUENCE</scope>
    <source>
        <strain evidence="1">JES_112</strain>
    </source>
</reference>
<proteinExistence type="predicted"/>
<evidence type="ECO:0000313" key="1">
    <source>
        <dbReference type="EMBL" id="KAJ9658184.1"/>
    </source>
</evidence>
<comment type="caution">
    <text evidence="1">The sequence shown here is derived from an EMBL/GenBank/DDBJ whole genome shotgun (WGS) entry which is preliminary data.</text>
</comment>
<name>A0ACC3AA69_9EURO</name>
<accession>A0ACC3AA69</accession>